<accession>A0ABM7HV08</accession>
<dbReference type="PANTHER" id="PTHR43580">
    <property type="entry name" value="OXIDOREDUCTASE GLYR1-RELATED"/>
    <property type="match status" value="1"/>
</dbReference>
<dbReference type="InterPro" id="IPR006115">
    <property type="entry name" value="6PGDH_NADP-bd"/>
</dbReference>
<protein>
    <submittedName>
        <fullName evidence="6">3-hydroxyisobutyrate dehydrogenase</fullName>
    </submittedName>
</protein>
<feature type="domain" description="6-phosphogluconate dehydrogenase NADP-binding" evidence="4">
    <location>
        <begin position="35"/>
        <end position="194"/>
    </location>
</feature>
<sequence>MAELRSCKRLQKECYVSADVSVSDQRTNAAGETLRVGWIGAGRMGAAMAIRVVRAGEDLTIWNRTAAKAEPVAEAGGAIAASIAGLRDRDVVFTMVSTGADLEQVLLGDGGLLVDEAARPAIVVDCSTVSIDTSAAIRAACAERGVEFLAAPVSGNAKVIKAGELTMAVSGPEETYRRVAHLLADIAKSVTYVGDGEVSRLVKIAHNTMLGVVTQALAEITVLAEKGGVPRHSFLEFLNNSVMGSVFTRYKSPAFVNLDFTPTFTPVLLRKDFDLALEAARKLEVPMPVAAITASMVQASVGSGRVDEDFAILLEMQAAAAGMELKPENVVVDDGLSGAQ</sequence>
<evidence type="ECO:0000313" key="6">
    <source>
        <dbReference type="EMBL" id="BBX34426.1"/>
    </source>
</evidence>
<dbReference type="InterPro" id="IPR013328">
    <property type="entry name" value="6PGD_dom2"/>
</dbReference>
<reference evidence="6 7" key="1">
    <citation type="journal article" date="2019" name="Emerg. Microbes Infect.">
        <title>Comprehensive subspecies identification of 175 nontuberculous mycobacteria species based on 7547 genomic profiles.</title>
        <authorList>
            <person name="Matsumoto Y."/>
            <person name="Kinjo T."/>
            <person name="Motooka D."/>
            <person name="Nabeya D."/>
            <person name="Jung N."/>
            <person name="Uechi K."/>
            <person name="Horii T."/>
            <person name="Iida T."/>
            <person name="Fujita J."/>
            <person name="Nakamura S."/>
        </authorList>
    </citation>
    <scope>NUCLEOTIDE SEQUENCE [LARGE SCALE GENOMIC DNA]</scope>
    <source>
        <strain evidence="6 7">JCM 12375</strain>
    </source>
</reference>
<dbReference type="InterPro" id="IPR008927">
    <property type="entry name" value="6-PGluconate_DH-like_C_sf"/>
</dbReference>
<evidence type="ECO:0000256" key="1">
    <source>
        <dbReference type="ARBA" id="ARBA00009080"/>
    </source>
</evidence>
<dbReference type="Proteomes" id="UP000465622">
    <property type="component" value="Chromosome"/>
</dbReference>
<evidence type="ECO:0000256" key="2">
    <source>
        <dbReference type="ARBA" id="ARBA00023002"/>
    </source>
</evidence>
<evidence type="ECO:0000256" key="3">
    <source>
        <dbReference type="ARBA" id="ARBA00023027"/>
    </source>
</evidence>
<dbReference type="Pfam" id="PF03446">
    <property type="entry name" value="NAD_binding_2"/>
    <property type="match status" value="1"/>
</dbReference>
<keyword evidence="7" id="KW-1185">Reference proteome</keyword>
<evidence type="ECO:0000313" key="7">
    <source>
        <dbReference type="Proteomes" id="UP000465622"/>
    </source>
</evidence>
<dbReference type="InterPro" id="IPR036291">
    <property type="entry name" value="NAD(P)-bd_dom_sf"/>
</dbReference>
<dbReference type="InterPro" id="IPR051265">
    <property type="entry name" value="HIBADH-related_NP60_sf"/>
</dbReference>
<dbReference type="Gene3D" id="3.40.50.720">
    <property type="entry name" value="NAD(P)-binding Rossmann-like Domain"/>
    <property type="match status" value="1"/>
</dbReference>
<organism evidence="6 7">
    <name type="scientific">Mycolicibacterium mageritense</name>
    <name type="common">Mycobacterium mageritense</name>
    <dbReference type="NCBI Taxonomy" id="53462"/>
    <lineage>
        <taxon>Bacteria</taxon>
        <taxon>Bacillati</taxon>
        <taxon>Actinomycetota</taxon>
        <taxon>Actinomycetes</taxon>
        <taxon>Mycobacteriales</taxon>
        <taxon>Mycobacteriaceae</taxon>
        <taxon>Mycolicibacterium</taxon>
    </lineage>
</organism>
<dbReference type="PANTHER" id="PTHR43580:SF2">
    <property type="entry name" value="CYTOKINE-LIKE NUCLEAR FACTOR N-PAC"/>
    <property type="match status" value="1"/>
</dbReference>
<dbReference type="SUPFAM" id="SSF48179">
    <property type="entry name" value="6-phosphogluconate dehydrogenase C-terminal domain-like"/>
    <property type="match status" value="1"/>
</dbReference>
<name>A0ABM7HV08_MYCME</name>
<comment type="similarity">
    <text evidence="1">Belongs to the HIBADH-related family.</text>
</comment>
<dbReference type="EMBL" id="AP022567">
    <property type="protein sequence ID" value="BBX34426.1"/>
    <property type="molecule type" value="Genomic_DNA"/>
</dbReference>
<dbReference type="Gene3D" id="1.10.1040.10">
    <property type="entry name" value="N-(1-d-carboxylethyl)-l-norvaline Dehydrogenase, domain 2"/>
    <property type="match status" value="1"/>
</dbReference>
<dbReference type="Pfam" id="PF14833">
    <property type="entry name" value="NAD_binding_11"/>
    <property type="match status" value="1"/>
</dbReference>
<dbReference type="PIRSF" id="PIRSF000103">
    <property type="entry name" value="HIBADH"/>
    <property type="match status" value="1"/>
</dbReference>
<dbReference type="InterPro" id="IPR029154">
    <property type="entry name" value="HIBADH-like_NADP-bd"/>
</dbReference>
<gene>
    <name evidence="6" type="ORF">MMAGJ_37080</name>
</gene>
<keyword evidence="2" id="KW-0560">Oxidoreductase</keyword>
<dbReference type="InterPro" id="IPR015815">
    <property type="entry name" value="HIBADH-related"/>
</dbReference>
<feature type="domain" description="3-hydroxyisobutyrate dehydrogenase-like NAD-binding" evidence="5">
    <location>
        <begin position="201"/>
        <end position="315"/>
    </location>
</feature>
<keyword evidence="3" id="KW-0520">NAD</keyword>
<proteinExistence type="inferred from homology"/>
<evidence type="ECO:0000259" key="4">
    <source>
        <dbReference type="Pfam" id="PF03446"/>
    </source>
</evidence>
<evidence type="ECO:0000259" key="5">
    <source>
        <dbReference type="Pfam" id="PF14833"/>
    </source>
</evidence>
<dbReference type="SUPFAM" id="SSF51735">
    <property type="entry name" value="NAD(P)-binding Rossmann-fold domains"/>
    <property type="match status" value="1"/>
</dbReference>